<dbReference type="InterPro" id="IPR013525">
    <property type="entry name" value="ABC2_TM"/>
</dbReference>
<evidence type="ECO:0000256" key="8">
    <source>
        <dbReference type="SAM" id="MobiDB-lite"/>
    </source>
</evidence>
<dbReference type="EMBL" id="CAMPGE010001459">
    <property type="protein sequence ID" value="CAI2360246.1"/>
    <property type="molecule type" value="Genomic_DNA"/>
</dbReference>
<dbReference type="Pfam" id="PF19055">
    <property type="entry name" value="ABC2_membrane_7"/>
    <property type="match status" value="1"/>
</dbReference>
<dbReference type="PANTHER" id="PTHR48041:SF139">
    <property type="entry name" value="PROTEIN SCARLET"/>
    <property type="match status" value="1"/>
</dbReference>
<dbReference type="InterPro" id="IPR050352">
    <property type="entry name" value="ABCG_transporters"/>
</dbReference>
<feature type="transmembrane region" description="Helical" evidence="9">
    <location>
        <begin position="407"/>
        <end position="430"/>
    </location>
</feature>
<keyword evidence="12" id="KW-1185">Reference proteome</keyword>
<feature type="transmembrane region" description="Helical" evidence="9">
    <location>
        <begin position="586"/>
        <end position="610"/>
    </location>
</feature>
<dbReference type="GO" id="GO:0140359">
    <property type="term" value="F:ABC-type transporter activity"/>
    <property type="evidence" value="ECO:0007669"/>
    <property type="project" value="InterPro"/>
</dbReference>
<dbReference type="PANTHER" id="PTHR48041">
    <property type="entry name" value="ABC TRANSPORTER G FAMILY MEMBER 28"/>
    <property type="match status" value="1"/>
</dbReference>
<gene>
    <name evidence="11" type="ORF">ECRASSUSDP1_LOCUS1545</name>
</gene>
<accession>A0AAD1U1E6</accession>
<feature type="region of interest" description="Disordered" evidence="8">
    <location>
        <begin position="1"/>
        <end position="22"/>
    </location>
</feature>
<feature type="transmembrane region" description="Helical" evidence="9">
    <location>
        <begin position="522"/>
        <end position="544"/>
    </location>
</feature>
<dbReference type="Proteomes" id="UP001295684">
    <property type="component" value="Unassembled WGS sequence"/>
</dbReference>
<dbReference type="AlphaFoldDB" id="A0AAD1U1E6"/>
<dbReference type="GO" id="GO:0005524">
    <property type="term" value="F:ATP binding"/>
    <property type="evidence" value="ECO:0007669"/>
    <property type="project" value="UniProtKB-KW"/>
</dbReference>
<evidence type="ECO:0000256" key="5">
    <source>
        <dbReference type="ARBA" id="ARBA00022840"/>
    </source>
</evidence>
<evidence type="ECO:0000256" key="6">
    <source>
        <dbReference type="ARBA" id="ARBA00022989"/>
    </source>
</evidence>
<keyword evidence="2" id="KW-0813">Transport</keyword>
<dbReference type="PROSITE" id="PS50893">
    <property type="entry name" value="ABC_TRANSPORTER_2"/>
    <property type="match status" value="1"/>
</dbReference>
<reference evidence="11" key="1">
    <citation type="submission" date="2023-07" db="EMBL/GenBank/DDBJ databases">
        <authorList>
            <consortium name="AG Swart"/>
            <person name="Singh M."/>
            <person name="Singh A."/>
            <person name="Seah K."/>
            <person name="Emmerich C."/>
        </authorList>
    </citation>
    <scope>NUCLEOTIDE SEQUENCE</scope>
    <source>
        <strain evidence="11">DP1</strain>
    </source>
</reference>
<evidence type="ECO:0000256" key="4">
    <source>
        <dbReference type="ARBA" id="ARBA00022741"/>
    </source>
</evidence>
<keyword evidence="3 9" id="KW-0812">Transmembrane</keyword>
<protein>
    <recommendedName>
        <fullName evidence="10">ABC transporter domain-containing protein</fullName>
    </recommendedName>
</protein>
<feature type="transmembrane region" description="Helical" evidence="9">
    <location>
        <begin position="486"/>
        <end position="510"/>
    </location>
</feature>
<evidence type="ECO:0000313" key="12">
    <source>
        <dbReference type="Proteomes" id="UP001295684"/>
    </source>
</evidence>
<dbReference type="InterPro" id="IPR003439">
    <property type="entry name" value="ABC_transporter-like_ATP-bd"/>
</dbReference>
<evidence type="ECO:0000256" key="3">
    <source>
        <dbReference type="ARBA" id="ARBA00022692"/>
    </source>
</evidence>
<name>A0AAD1U1E6_EUPCR</name>
<dbReference type="InterPro" id="IPR003593">
    <property type="entry name" value="AAA+_ATPase"/>
</dbReference>
<dbReference type="InterPro" id="IPR043926">
    <property type="entry name" value="ABCG_dom"/>
</dbReference>
<dbReference type="SUPFAM" id="SSF52540">
    <property type="entry name" value="P-loop containing nucleoside triphosphate hydrolases"/>
    <property type="match status" value="1"/>
</dbReference>
<dbReference type="InterPro" id="IPR027417">
    <property type="entry name" value="P-loop_NTPase"/>
</dbReference>
<dbReference type="Pfam" id="PF01061">
    <property type="entry name" value="ABC2_membrane"/>
    <property type="match status" value="1"/>
</dbReference>
<evidence type="ECO:0000256" key="2">
    <source>
        <dbReference type="ARBA" id="ARBA00022448"/>
    </source>
</evidence>
<feature type="transmembrane region" description="Helical" evidence="9">
    <location>
        <begin position="462"/>
        <end position="480"/>
    </location>
</feature>
<keyword evidence="7 9" id="KW-0472">Membrane</keyword>
<proteinExistence type="predicted"/>
<evidence type="ECO:0000256" key="7">
    <source>
        <dbReference type="ARBA" id="ARBA00023136"/>
    </source>
</evidence>
<feature type="domain" description="ABC transporter" evidence="10">
    <location>
        <begin position="41"/>
        <end position="284"/>
    </location>
</feature>
<keyword evidence="6 9" id="KW-1133">Transmembrane helix</keyword>
<dbReference type="Pfam" id="PF00005">
    <property type="entry name" value="ABC_tran"/>
    <property type="match status" value="1"/>
</dbReference>
<feature type="compositionally biased region" description="Basic and acidic residues" evidence="8">
    <location>
        <begin position="13"/>
        <end position="22"/>
    </location>
</feature>
<dbReference type="CDD" id="cd03213">
    <property type="entry name" value="ABCG_EPDR"/>
    <property type="match status" value="1"/>
</dbReference>
<dbReference type="GO" id="GO:0016020">
    <property type="term" value="C:membrane"/>
    <property type="evidence" value="ECO:0007669"/>
    <property type="project" value="UniProtKB-SubCell"/>
</dbReference>
<organism evidence="11 12">
    <name type="scientific">Euplotes crassus</name>
    <dbReference type="NCBI Taxonomy" id="5936"/>
    <lineage>
        <taxon>Eukaryota</taxon>
        <taxon>Sar</taxon>
        <taxon>Alveolata</taxon>
        <taxon>Ciliophora</taxon>
        <taxon>Intramacronucleata</taxon>
        <taxon>Spirotrichea</taxon>
        <taxon>Hypotrichia</taxon>
        <taxon>Euplotida</taxon>
        <taxon>Euplotidae</taxon>
        <taxon>Moneuplotes</taxon>
    </lineage>
</organism>
<comment type="caution">
    <text evidence="11">The sequence shown here is derived from an EMBL/GenBank/DDBJ whole genome shotgun (WGS) entry which is preliminary data.</text>
</comment>
<keyword evidence="5" id="KW-0067">ATP-binding</keyword>
<dbReference type="SMART" id="SM00382">
    <property type="entry name" value="AAA"/>
    <property type="match status" value="1"/>
</dbReference>
<evidence type="ECO:0000256" key="1">
    <source>
        <dbReference type="ARBA" id="ARBA00004141"/>
    </source>
</evidence>
<dbReference type="Gene3D" id="3.40.50.300">
    <property type="entry name" value="P-loop containing nucleotide triphosphate hydrolases"/>
    <property type="match status" value="1"/>
</dbReference>
<dbReference type="GO" id="GO:0016887">
    <property type="term" value="F:ATP hydrolysis activity"/>
    <property type="evidence" value="ECO:0007669"/>
    <property type="project" value="InterPro"/>
</dbReference>
<comment type="subcellular location">
    <subcellularLocation>
        <location evidence="1">Membrane</location>
        <topology evidence="1">Multi-pass membrane protein</topology>
    </subcellularLocation>
</comment>
<feature type="compositionally biased region" description="Polar residues" evidence="8">
    <location>
        <begin position="1"/>
        <end position="11"/>
    </location>
</feature>
<evidence type="ECO:0000259" key="10">
    <source>
        <dbReference type="PROSITE" id="PS50893"/>
    </source>
</evidence>
<sequence length="618" mass="70240">MSKIVSVQPSPKHSRDNDKDEGMKISWSNLHYTVKAKYSKAQSKDLNTKDKYYDKEILKPQSGYIKSGETCFIMGSSGAGKTTLLNVLCDRITQNSKCKLEGDILLNDSYPVTQKDFGKYGAYVMQDDVLFPTLTCEEVITFSARLKLNISGQALKLKVDKIIDSLGLLKCRKTKIGSQEIKGLSGGERKRTAIGVEMITDPQVLFLDEPTSGLDSFTANKIVRLLVDQSRQGRTIIATIHQPSSSTFALFDRLILLMDGHLIYQGKADQATNYFQGLGFKVPTYANPADFFLKEFYVPFRKTAKDSEKLDRLVQGYEINMKQAVEAENKGENNYEKITSEKLDDNKSHAGFLVEFKELLKRALKNIVRSPLMTRMRTMQTLVMAILCILIFWDLEEDREGANGKAGFLFFVGINQTMTGLMGVLLVFILERPVFLREHANNTYGLTSYFTSKSMVEAPFQVMFPILTSIMVYFLVGLTAEFDKFLIFTLVLVVLVFCSTSVGFFIGCLFDNPSVATPASMIIMMPYMMFGGYFVNLKDVYVWLRWIQYLSPLRYSTEALMRNEFEDNEEYSQEFQEIYEKYDYNIGLWPCIGILALLSILFRIGAYISLRLTVTKVQ</sequence>
<evidence type="ECO:0000313" key="11">
    <source>
        <dbReference type="EMBL" id="CAI2360246.1"/>
    </source>
</evidence>
<evidence type="ECO:0000256" key="9">
    <source>
        <dbReference type="SAM" id="Phobius"/>
    </source>
</evidence>
<feature type="transmembrane region" description="Helical" evidence="9">
    <location>
        <begin position="378"/>
        <end position="395"/>
    </location>
</feature>
<keyword evidence="4" id="KW-0547">Nucleotide-binding</keyword>